<dbReference type="EMBL" id="QQAV01000007">
    <property type="protein sequence ID" value="RDI22785.1"/>
    <property type="molecule type" value="Genomic_DNA"/>
</dbReference>
<comment type="similarity">
    <text evidence="1">Belongs to the FAH family.</text>
</comment>
<feature type="domain" description="Fumarylacetoacetase-like C-terminal" evidence="3">
    <location>
        <begin position="229"/>
        <end position="373"/>
    </location>
</feature>
<evidence type="ECO:0000256" key="2">
    <source>
        <dbReference type="ARBA" id="ARBA00022723"/>
    </source>
</evidence>
<dbReference type="SUPFAM" id="SSF56529">
    <property type="entry name" value="FAH"/>
    <property type="match status" value="1"/>
</dbReference>
<protein>
    <submittedName>
        <fullName evidence="4">Fumarylacetoacetate (FAA) hydrolase family protein</fullName>
    </submittedName>
</protein>
<dbReference type="GO" id="GO:0016787">
    <property type="term" value="F:hydrolase activity"/>
    <property type="evidence" value="ECO:0007669"/>
    <property type="project" value="UniProtKB-KW"/>
</dbReference>
<dbReference type="OrthoDB" id="9779415at2"/>
<dbReference type="RefSeq" id="WP_052383591.1">
    <property type="nucleotide sequence ID" value="NZ_QQAV01000007.1"/>
</dbReference>
<sequence length="404" mass="42984">MTVTTTAMPAHPPALHPALPMDGLAGTLVARAWRAGTPAGPAVVALRPDGVFDLSRQFPTMSTLLETEQPAQAARSAVGEYLCSVEALLENSRMDGRDATLPWLLAPCDLQVVKAAGVTFAASMIERVIEEQAGGDAGRALALRSQVTALIGTDLSDICPGSAQAQALKRLLQQKNLWSQYLEVGIGPDAEVFTKAPVLAAVGHGQAIGIRAESSWNNPEPEVVLAVNSRGAIVGAALGNDVNLRDIEGRSALLLGKAKDNNASCAIGPFIRLFDDSFGLDQVRAETVHLEVAGEDGYTLRGINTMASISRDPEELVRQTTACHQYPDGFMLFLGTLFAPIDDRDEPGGGFTHKLGDVVTIHSHWLGRLQNRVTHCEAAPPWQFGLRALIANLAERGLLQGARL</sequence>
<reference evidence="4 5" key="1">
    <citation type="submission" date="2018-07" db="EMBL/GenBank/DDBJ databases">
        <title>Genomic Encyclopedia of Type Strains, Phase IV (KMG-IV): sequencing the most valuable type-strain genomes for metagenomic binning, comparative biology and taxonomic classification.</title>
        <authorList>
            <person name="Goeker M."/>
        </authorList>
    </citation>
    <scope>NUCLEOTIDE SEQUENCE [LARGE SCALE GENOMIC DNA]</scope>
    <source>
        <strain evidence="4 5">DSM 21352</strain>
    </source>
</reference>
<dbReference type="Proteomes" id="UP000255265">
    <property type="component" value="Unassembled WGS sequence"/>
</dbReference>
<evidence type="ECO:0000259" key="3">
    <source>
        <dbReference type="Pfam" id="PF01557"/>
    </source>
</evidence>
<gene>
    <name evidence="4" type="ORF">DFR41_107188</name>
</gene>
<keyword evidence="4" id="KW-0378">Hydrolase</keyword>
<dbReference type="InterPro" id="IPR051121">
    <property type="entry name" value="FAH"/>
</dbReference>
<comment type="caution">
    <text evidence="4">The sequence shown here is derived from an EMBL/GenBank/DDBJ whole genome shotgun (WGS) entry which is preliminary data.</text>
</comment>
<dbReference type="GO" id="GO:0044281">
    <property type="term" value="P:small molecule metabolic process"/>
    <property type="evidence" value="ECO:0007669"/>
    <property type="project" value="UniProtKB-ARBA"/>
</dbReference>
<keyword evidence="2" id="KW-0479">Metal-binding</keyword>
<dbReference type="Gene3D" id="3.90.850.10">
    <property type="entry name" value="Fumarylacetoacetase-like, C-terminal domain"/>
    <property type="match status" value="1"/>
</dbReference>
<keyword evidence="5" id="KW-1185">Reference proteome</keyword>
<accession>A0A370FFA8</accession>
<evidence type="ECO:0000313" key="5">
    <source>
        <dbReference type="Proteomes" id="UP000255265"/>
    </source>
</evidence>
<proteinExistence type="inferred from homology"/>
<evidence type="ECO:0000256" key="1">
    <source>
        <dbReference type="ARBA" id="ARBA00010211"/>
    </source>
</evidence>
<evidence type="ECO:0000313" key="4">
    <source>
        <dbReference type="EMBL" id="RDI22785.1"/>
    </source>
</evidence>
<dbReference type="Pfam" id="PF01557">
    <property type="entry name" value="FAA_hydrolase"/>
    <property type="match status" value="1"/>
</dbReference>
<dbReference type="PANTHER" id="PTHR42796">
    <property type="entry name" value="FUMARYLACETOACETATE HYDROLASE DOMAIN-CONTAINING PROTEIN 2A-RELATED"/>
    <property type="match status" value="1"/>
</dbReference>
<organism evidence="4 5">
    <name type="scientific">Pseudacidovorax intermedius</name>
    <dbReference type="NCBI Taxonomy" id="433924"/>
    <lineage>
        <taxon>Bacteria</taxon>
        <taxon>Pseudomonadati</taxon>
        <taxon>Pseudomonadota</taxon>
        <taxon>Betaproteobacteria</taxon>
        <taxon>Burkholderiales</taxon>
        <taxon>Comamonadaceae</taxon>
        <taxon>Pseudacidovorax</taxon>
    </lineage>
</organism>
<dbReference type="AlphaFoldDB" id="A0A370FFA8"/>
<dbReference type="InterPro" id="IPR036663">
    <property type="entry name" value="Fumarylacetoacetase_C_sf"/>
</dbReference>
<dbReference type="PANTHER" id="PTHR42796:SF7">
    <property type="entry name" value="2-DEHYDRO-3-DEOXY-D-ARABINONATE DEHYDRATASE"/>
    <property type="match status" value="1"/>
</dbReference>
<dbReference type="InterPro" id="IPR011234">
    <property type="entry name" value="Fumarylacetoacetase-like_C"/>
</dbReference>
<name>A0A370FFA8_9BURK</name>
<dbReference type="GO" id="GO:0046872">
    <property type="term" value="F:metal ion binding"/>
    <property type="evidence" value="ECO:0007669"/>
    <property type="project" value="UniProtKB-KW"/>
</dbReference>